<dbReference type="Proteomes" id="UP001595823">
    <property type="component" value="Unassembled WGS sequence"/>
</dbReference>
<name>A0ABV8U170_9ACTN</name>
<evidence type="ECO:0000313" key="2">
    <source>
        <dbReference type="Proteomes" id="UP001595823"/>
    </source>
</evidence>
<proteinExistence type="predicted"/>
<sequence length="105" mass="12030">MAVLYLPPETDDLGTVTHYGRIFQARFDSDAGTVFLLHCTDDADTPVAERPPAAIANVSTRVWSKLTLYDPELYKESQMFHSWTLELRDAVMIALHRHRNENRPD</sequence>
<organism evidence="1 2">
    <name type="scientific">Salininema proteolyticum</name>
    <dbReference type="NCBI Taxonomy" id="1607685"/>
    <lineage>
        <taxon>Bacteria</taxon>
        <taxon>Bacillati</taxon>
        <taxon>Actinomycetota</taxon>
        <taxon>Actinomycetes</taxon>
        <taxon>Glycomycetales</taxon>
        <taxon>Glycomycetaceae</taxon>
        <taxon>Salininema</taxon>
    </lineage>
</organism>
<gene>
    <name evidence="1" type="ORF">ACFPET_15415</name>
</gene>
<evidence type="ECO:0000313" key="1">
    <source>
        <dbReference type="EMBL" id="MFC4336592.1"/>
    </source>
</evidence>
<keyword evidence="2" id="KW-1185">Reference proteome</keyword>
<protein>
    <submittedName>
        <fullName evidence="1">Uncharacterized protein</fullName>
    </submittedName>
</protein>
<reference evidence="2" key="1">
    <citation type="journal article" date="2019" name="Int. J. Syst. Evol. Microbiol.">
        <title>The Global Catalogue of Microorganisms (GCM) 10K type strain sequencing project: providing services to taxonomists for standard genome sequencing and annotation.</title>
        <authorList>
            <consortium name="The Broad Institute Genomics Platform"/>
            <consortium name="The Broad Institute Genome Sequencing Center for Infectious Disease"/>
            <person name="Wu L."/>
            <person name="Ma J."/>
        </authorList>
    </citation>
    <scope>NUCLEOTIDE SEQUENCE [LARGE SCALE GENOMIC DNA]</scope>
    <source>
        <strain evidence="2">IBRC-M 10908</strain>
    </source>
</reference>
<dbReference type="RefSeq" id="WP_380622680.1">
    <property type="nucleotide sequence ID" value="NZ_JBHSDK010000021.1"/>
</dbReference>
<accession>A0ABV8U170</accession>
<comment type="caution">
    <text evidence="1">The sequence shown here is derived from an EMBL/GenBank/DDBJ whole genome shotgun (WGS) entry which is preliminary data.</text>
</comment>
<dbReference type="EMBL" id="JBHSDK010000021">
    <property type="protein sequence ID" value="MFC4336592.1"/>
    <property type="molecule type" value="Genomic_DNA"/>
</dbReference>